<keyword evidence="5" id="KW-0804">Transcription</keyword>
<dbReference type="RefSeq" id="XP_005191132.1">
    <property type="nucleotide sequence ID" value="XM_005191075.3"/>
</dbReference>
<feature type="region of interest" description="Disordered" evidence="7">
    <location>
        <begin position="86"/>
        <end position="108"/>
    </location>
</feature>
<keyword evidence="3" id="KW-0805">Transcription regulation</keyword>
<organism evidence="9">
    <name type="scientific">Musca domestica</name>
    <name type="common">House fly</name>
    <dbReference type="NCBI Taxonomy" id="7370"/>
    <lineage>
        <taxon>Eukaryota</taxon>
        <taxon>Metazoa</taxon>
        <taxon>Ecdysozoa</taxon>
        <taxon>Arthropoda</taxon>
        <taxon>Hexapoda</taxon>
        <taxon>Insecta</taxon>
        <taxon>Pterygota</taxon>
        <taxon>Neoptera</taxon>
        <taxon>Endopterygota</taxon>
        <taxon>Diptera</taxon>
        <taxon>Brachycera</taxon>
        <taxon>Muscomorpha</taxon>
        <taxon>Muscoidea</taxon>
        <taxon>Muscidae</taxon>
        <taxon>Musca</taxon>
    </lineage>
</organism>
<dbReference type="InterPro" id="IPR028002">
    <property type="entry name" value="Myb_DNA-bind_5"/>
</dbReference>
<sequence>MSSNTSRRVVKVTTTEQFDLLKYEMLQKPEAAVGYCRGVDRAKADAQWKEIVEKLNALGPPHKTMSEWKKVWSDVRLRLKKRIGAKVRRRRKTKTKESESDEDFINNSMQNSQSVYAVSQSMSSNENHLNDHYEITEVELPPSYDEQTYENGNCEETQLQQPEINTETCGRHIRSWTHKKKTTDRQFRLLHLEMARHPSAAGGYNAGVDRQQADEEWKEIVEKLNAIGPPYRSISEWKKVWSDARLRLKKRMCKNSKTLGYFNVESGTDDDLVGETLNNSIYSISSYDDYDGEEPNPASFVNVCQESVYNCEANHHSPAQPKNQSIDEEAYCETKDNKNHLHSILNIPNHIQDTQDNPNASESSPFTLQYQMQQNNMLMQHLIGISTTLTNLLERHVTATEKMTQIMERQSRRKDFNGFMQRRRENRTKARMKKFYEFF</sequence>
<feature type="domain" description="Myb/SANT-like DNA-binding" evidence="8">
    <location>
        <begin position="179"/>
        <end position="254"/>
    </location>
</feature>
<evidence type="ECO:0000256" key="1">
    <source>
        <dbReference type="ARBA" id="ARBA00011764"/>
    </source>
</evidence>
<dbReference type="GeneID" id="101898045"/>
<accession>A0A1I8MHK0</accession>
<evidence type="ECO:0000313" key="10">
    <source>
        <dbReference type="Proteomes" id="UP001652621"/>
    </source>
</evidence>
<protein>
    <recommendedName>
        <fullName evidence="2">Regulatory protein zeste</fullName>
    </recommendedName>
</protein>
<dbReference type="PANTHER" id="PTHR23098">
    <property type="entry name" value="AGAP001331-PA-RELATED"/>
    <property type="match status" value="1"/>
</dbReference>
<evidence type="ECO:0000313" key="9">
    <source>
        <dbReference type="EnsemblMetazoa" id="MDOA004965-PA"/>
    </source>
</evidence>
<dbReference type="Pfam" id="PF13873">
    <property type="entry name" value="Myb_DNA-bind_5"/>
    <property type="match status" value="2"/>
</dbReference>
<evidence type="ECO:0000313" key="11">
    <source>
        <dbReference type="RefSeq" id="XP_005191132.1"/>
    </source>
</evidence>
<keyword evidence="10" id="KW-1185">Reference proteome</keyword>
<dbReference type="OrthoDB" id="8053018at2759"/>
<evidence type="ECO:0000256" key="7">
    <source>
        <dbReference type="SAM" id="MobiDB-lite"/>
    </source>
</evidence>
<dbReference type="VEuPathDB" id="VectorBase:MDOMA2_011856"/>
<dbReference type="AlphaFoldDB" id="A0A1I8MHK0"/>
<dbReference type="GO" id="GO:0003677">
    <property type="term" value="F:DNA binding"/>
    <property type="evidence" value="ECO:0007669"/>
    <property type="project" value="UniProtKB-KW"/>
</dbReference>
<reference evidence="9" key="1">
    <citation type="submission" date="2020-05" db="UniProtKB">
        <authorList>
            <consortium name="EnsemblMetazoa"/>
        </authorList>
    </citation>
    <scope>IDENTIFICATION</scope>
    <source>
        <strain evidence="9">Aabys</strain>
    </source>
</reference>
<keyword evidence="4" id="KW-0238">DNA-binding</keyword>
<reference evidence="11" key="2">
    <citation type="submission" date="2025-04" db="UniProtKB">
        <authorList>
            <consortium name="RefSeq"/>
        </authorList>
    </citation>
    <scope>IDENTIFICATION</scope>
    <source>
        <strain evidence="11">Aabys</strain>
    </source>
</reference>
<dbReference type="Proteomes" id="UP001652621">
    <property type="component" value="Unplaced"/>
</dbReference>
<evidence type="ECO:0000256" key="2">
    <source>
        <dbReference type="ARBA" id="ARBA00016807"/>
    </source>
</evidence>
<dbReference type="PANTHER" id="PTHR23098:SF16">
    <property type="entry name" value="REGULATORY PROTEIN ZESTE"/>
    <property type="match status" value="1"/>
</dbReference>
<dbReference type="KEGG" id="mde:101898045"/>
<evidence type="ECO:0000256" key="4">
    <source>
        <dbReference type="ARBA" id="ARBA00023125"/>
    </source>
</evidence>
<dbReference type="VEuPathDB" id="VectorBase:MDOA004965"/>
<evidence type="ECO:0000256" key="5">
    <source>
        <dbReference type="ARBA" id="ARBA00023163"/>
    </source>
</evidence>
<evidence type="ECO:0000259" key="8">
    <source>
        <dbReference type="Pfam" id="PF13873"/>
    </source>
</evidence>
<dbReference type="GO" id="GO:0005634">
    <property type="term" value="C:nucleus"/>
    <property type="evidence" value="ECO:0007669"/>
    <property type="project" value="TreeGrafter"/>
</dbReference>
<comment type="function">
    <text evidence="6">Involved in transvection phenomena (= synapsis-dependent gene expression), where the synaptic pairing of chromosomes carrying genes with which zeste interacts influences the expression of these genes. Zeste binds to DNA and stimulates transcription from a nearby promoter.</text>
</comment>
<comment type="subunit">
    <text evidence="1">Self-associates forming complexes of several hundred monomers.</text>
</comment>
<gene>
    <name evidence="9" type="primary">101898045</name>
    <name evidence="11" type="synonym">LOC101898045</name>
</gene>
<name>A0A1I8MHK0_MUSDO</name>
<proteinExistence type="predicted"/>
<evidence type="ECO:0000256" key="6">
    <source>
        <dbReference type="ARBA" id="ARBA00025466"/>
    </source>
</evidence>
<evidence type="ECO:0000256" key="3">
    <source>
        <dbReference type="ARBA" id="ARBA00023015"/>
    </source>
</evidence>
<dbReference type="EnsemblMetazoa" id="MDOA004965-RA">
    <property type="protein sequence ID" value="MDOA004965-PA"/>
    <property type="gene ID" value="MDOA004965"/>
</dbReference>
<feature type="domain" description="Myb/SANT-like DNA-binding" evidence="8">
    <location>
        <begin position="39"/>
        <end position="83"/>
    </location>
</feature>